<name>A0AAD6K678_9ROSI</name>
<comment type="caution">
    <text evidence="3">The sequence shown here is derived from an EMBL/GenBank/DDBJ whole genome shotgun (WGS) entry which is preliminary data.</text>
</comment>
<evidence type="ECO:0000256" key="1">
    <source>
        <dbReference type="SAM" id="MobiDB-lite"/>
    </source>
</evidence>
<keyword evidence="4" id="KW-1185">Reference proteome</keyword>
<keyword evidence="2" id="KW-0472">Membrane</keyword>
<sequence length="112" mass="12362">MVKKNESFKPKQESKERKRGSSWGLIGALVAVAMAVVVAVTVYPMTVSKIGFLINSNNKSCQCPSSQDSWKYKGVIEDCCCDYEIVNSVNGELLHPMLQKLVTTPLFSVFQG</sequence>
<accession>A0AAD6K678</accession>
<keyword evidence="2" id="KW-0812">Transmembrane</keyword>
<proteinExistence type="predicted"/>
<reference evidence="3 4" key="1">
    <citation type="journal article" date="2023" name="Int. J. Mol. Sci.">
        <title>De Novo Assembly and Annotation of 11 Diverse Shrub Willow (Salix) Genomes Reveals Novel Gene Organization in Sex-Linked Regions.</title>
        <authorList>
            <person name="Hyden B."/>
            <person name="Feng K."/>
            <person name="Yates T.B."/>
            <person name="Jawdy S."/>
            <person name="Cereghino C."/>
            <person name="Smart L.B."/>
            <person name="Muchero W."/>
        </authorList>
    </citation>
    <scope>NUCLEOTIDE SEQUENCE [LARGE SCALE GENOMIC DNA]</scope>
    <source>
        <tissue evidence="3">Shoot tip</tissue>
    </source>
</reference>
<dbReference type="Proteomes" id="UP001162972">
    <property type="component" value="Chromosome 11"/>
</dbReference>
<keyword evidence="2" id="KW-1133">Transmembrane helix</keyword>
<gene>
    <name evidence="3" type="ORF">OIU84_003165</name>
</gene>
<feature type="compositionally biased region" description="Basic and acidic residues" evidence="1">
    <location>
        <begin position="1"/>
        <end position="16"/>
    </location>
</feature>
<feature type="region of interest" description="Disordered" evidence="1">
    <location>
        <begin position="1"/>
        <end position="21"/>
    </location>
</feature>
<protein>
    <submittedName>
        <fullName evidence="3">Uncharacterized protein</fullName>
    </submittedName>
</protein>
<evidence type="ECO:0000256" key="2">
    <source>
        <dbReference type="SAM" id="Phobius"/>
    </source>
</evidence>
<dbReference type="EMBL" id="JAPFFJ010000011">
    <property type="protein sequence ID" value="KAJ6417393.1"/>
    <property type="molecule type" value="Genomic_DNA"/>
</dbReference>
<evidence type="ECO:0000313" key="4">
    <source>
        <dbReference type="Proteomes" id="UP001162972"/>
    </source>
</evidence>
<evidence type="ECO:0000313" key="3">
    <source>
        <dbReference type="EMBL" id="KAJ6417393.1"/>
    </source>
</evidence>
<feature type="transmembrane region" description="Helical" evidence="2">
    <location>
        <begin position="21"/>
        <end position="43"/>
    </location>
</feature>
<organism evidence="3 4">
    <name type="scientific">Salix udensis</name>
    <dbReference type="NCBI Taxonomy" id="889485"/>
    <lineage>
        <taxon>Eukaryota</taxon>
        <taxon>Viridiplantae</taxon>
        <taxon>Streptophyta</taxon>
        <taxon>Embryophyta</taxon>
        <taxon>Tracheophyta</taxon>
        <taxon>Spermatophyta</taxon>
        <taxon>Magnoliopsida</taxon>
        <taxon>eudicotyledons</taxon>
        <taxon>Gunneridae</taxon>
        <taxon>Pentapetalae</taxon>
        <taxon>rosids</taxon>
        <taxon>fabids</taxon>
        <taxon>Malpighiales</taxon>
        <taxon>Salicaceae</taxon>
        <taxon>Saliceae</taxon>
        <taxon>Salix</taxon>
    </lineage>
</organism>
<dbReference type="AlphaFoldDB" id="A0AAD6K678"/>